<comment type="similarity">
    <text evidence="3">Belongs to the TO family.</text>
</comment>
<dbReference type="AlphaFoldDB" id="A0AAN7SNW6"/>
<dbReference type="GO" id="GO:0007623">
    <property type="term" value="P:circadian rhythm"/>
    <property type="evidence" value="ECO:0007669"/>
    <property type="project" value="UniProtKB-ARBA"/>
</dbReference>
<dbReference type="PANTHER" id="PTHR11008:SF15">
    <property type="entry name" value="CIRCADIAN CLOCK-CONTROLLED PROTEIN"/>
    <property type="match status" value="1"/>
</dbReference>
<evidence type="ECO:0008006" key="7">
    <source>
        <dbReference type="Google" id="ProtNLM"/>
    </source>
</evidence>
<dbReference type="EMBL" id="JARPUR010000003">
    <property type="protein sequence ID" value="KAK4879358.1"/>
    <property type="molecule type" value="Genomic_DNA"/>
</dbReference>
<dbReference type="FunFam" id="3.15.10.30:FF:000001">
    <property type="entry name" value="Takeout-like protein 1"/>
    <property type="match status" value="1"/>
</dbReference>
<dbReference type="SMART" id="SM00700">
    <property type="entry name" value="JHBP"/>
    <property type="match status" value="1"/>
</dbReference>
<dbReference type="InterPro" id="IPR010562">
    <property type="entry name" value="Haemolymph_juvenile_hormone-bd"/>
</dbReference>
<dbReference type="InterPro" id="IPR038606">
    <property type="entry name" value="To_sf"/>
</dbReference>
<evidence type="ECO:0000256" key="4">
    <source>
        <dbReference type="SAM" id="SignalP"/>
    </source>
</evidence>
<keyword evidence="6" id="KW-1185">Reference proteome</keyword>
<evidence type="ECO:0000256" key="2">
    <source>
        <dbReference type="ARBA" id="ARBA00023108"/>
    </source>
</evidence>
<evidence type="ECO:0000313" key="5">
    <source>
        <dbReference type="EMBL" id="KAK4879358.1"/>
    </source>
</evidence>
<dbReference type="GO" id="GO:0005615">
    <property type="term" value="C:extracellular space"/>
    <property type="evidence" value="ECO:0007669"/>
    <property type="project" value="TreeGrafter"/>
</dbReference>
<keyword evidence="1 4" id="KW-0732">Signal</keyword>
<evidence type="ECO:0000313" key="6">
    <source>
        <dbReference type="Proteomes" id="UP001353858"/>
    </source>
</evidence>
<accession>A0AAN7SNW6</accession>
<feature type="signal peptide" evidence="4">
    <location>
        <begin position="1"/>
        <end position="23"/>
    </location>
</feature>
<comment type="caution">
    <text evidence="5">The sequence shown here is derived from an EMBL/GenBank/DDBJ whole genome shotgun (WGS) entry which is preliminary data.</text>
</comment>
<dbReference type="Pfam" id="PF06585">
    <property type="entry name" value="JHBP"/>
    <property type="match status" value="1"/>
</dbReference>
<name>A0AAN7SNW6_9COLE</name>
<organism evidence="5 6">
    <name type="scientific">Aquatica leii</name>
    <dbReference type="NCBI Taxonomy" id="1421715"/>
    <lineage>
        <taxon>Eukaryota</taxon>
        <taxon>Metazoa</taxon>
        <taxon>Ecdysozoa</taxon>
        <taxon>Arthropoda</taxon>
        <taxon>Hexapoda</taxon>
        <taxon>Insecta</taxon>
        <taxon>Pterygota</taxon>
        <taxon>Neoptera</taxon>
        <taxon>Endopterygota</taxon>
        <taxon>Coleoptera</taxon>
        <taxon>Polyphaga</taxon>
        <taxon>Elateriformia</taxon>
        <taxon>Elateroidea</taxon>
        <taxon>Lampyridae</taxon>
        <taxon>Luciolinae</taxon>
        <taxon>Aquatica</taxon>
    </lineage>
</organism>
<sequence>MIYAKLRIVKYLFVLCTFSTAVAQEFASYFNNCQLGTDNFDHCLRTALNDIRPFFKTGLPKYGIESFDPFFQKLVVLKRGSPSMNFVLSLKDVYESGWTFSKITNLKTDFKNNKMQYSQTFPDKYLNGHYELVGNILGNKINNSGLWNLTLNDYVQTTTITRIPRKTENGTLVYDTPIKVSIKYDTTRDMKLYISNLVRGRELLSNMVNNIINSSWRIGILFVRPFIDELVSTAFTDIFTRNLQYFPFNEIIH</sequence>
<feature type="chain" id="PRO_5042992847" description="Circadian clock-controlled protein" evidence="4">
    <location>
        <begin position="24"/>
        <end position="253"/>
    </location>
</feature>
<protein>
    <recommendedName>
        <fullName evidence="7">Circadian clock-controlled protein</fullName>
    </recommendedName>
</protein>
<dbReference type="PANTHER" id="PTHR11008">
    <property type="entry name" value="PROTEIN TAKEOUT-LIKE PROTEIN"/>
    <property type="match status" value="1"/>
</dbReference>
<reference evidence="6" key="1">
    <citation type="submission" date="2023-01" db="EMBL/GenBank/DDBJ databases">
        <title>Key to firefly adult light organ development and bioluminescence: homeobox transcription factors regulate luciferase expression and transportation to peroxisome.</title>
        <authorList>
            <person name="Fu X."/>
        </authorList>
    </citation>
    <scope>NUCLEOTIDE SEQUENCE [LARGE SCALE GENOMIC DNA]</scope>
</reference>
<dbReference type="Proteomes" id="UP001353858">
    <property type="component" value="Unassembled WGS sequence"/>
</dbReference>
<gene>
    <name evidence="5" type="ORF">RN001_007504</name>
</gene>
<proteinExistence type="inferred from homology"/>
<evidence type="ECO:0000256" key="1">
    <source>
        <dbReference type="ARBA" id="ARBA00022729"/>
    </source>
</evidence>
<evidence type="ECO:0000256" key="3">
    <source>
        <dbReference type="ARBA" id="ARBA00060902"/>
    </source>
</evidence>
<keyword evidence="2" id="KW-0090">Biological rhythms</keyword>
<dbReference type="Gene3D" id="3.15.10.30">
    <property type="entry name" value="Haemolymph juvenile hormone binding protein"/>
    <property type="match status" value="1"/>
</dbReference>